<evidence type="ECO:0000313" key="2">
    <source>
        <dbReference type="Proteomes" id="UP000800093"/>
    </source>
</evidence>
<keyword evidence="2" id="KW-1185">Reference proteome</keyword>
<evidence type="ECO:0000313" key="1">
    <source>
        <dbReference type="EMBL" id="KAF2269504.1"/>
    </source>
</evidence>
<name>A0A9P4NA92_9PLEO</name>
<dbReference type="EMBL" id="ML986582">
    <property type="protein sequence ID" value="KAF2269504.1"/>
    <property type="molecule type" value="Genomic_DNA"/>
</dbReference>
<organism evidence="1 2">
    <name type="scientific">Lojkania enalia</name>
    <dbReference type="NCBI Taxonomy" id="147567"/>
    <lineage>
        <taxon>Eukaryota</taxon>
        <taxon>Fungi</taxon>
        <taxon>Dikarya</taxon>
        <taxon>Ascomycota</taxon>
        <taxon>Pezizomycotina</taxon>
        <taxon>Dothideomycetes</taxon>
        <taxon>Pleosporomycetidae</taxon>
        <taxon>Pleosporales</taxon>
        <taxon>Pleosporales incertae sedis</taxon>
        <taxon>Lojkania</taxon>
    </lineage>
</organism>
<proteinExistence type="predicted"/>
<dbReference type="AlphaFoldDB" id="A0A9P4NA92"/>
<dbReference type="Gene3D" id="3.40.50.2000">
    <property type="entry name" value="Glycogen Phosphorylase B"/>
    <property type="match status" value="2"/>
</dbReference>
<dbReference type="SUPFAM" id="SSF53756">
    <property type="entry name" value="UDP-Glycosyltransferase/glycogen phosphorylase"/>
    <property type="match status" value="1"/>
</dbReference>
<reference evidence="2" key="1">
    <citation type="journal article" date="2020" name="Stud. Mycol.">
        <title>101 Dothideomycetes genomes: A test case for predicting lifestyles and emergence of pathogens.</title>
        <authorList>
            <person name="Haridas S."/>
            <person name="Albert R."/>
            <person name="Binder M."/>
            <person name="Bloem J."/>
            <person name="LaButti K."/>
            <person name="Salamov A."/>
            <person name="Andreopoulos B."/>
            <person name="Baker S."/>
            <person name="Barry K."/>
            <person name="Bills G."/>
            <person name="Bluhm B."/>
            <person name="Cannon C."/>
            <person name="Castanera R."/>
            <person name="Culley D."/>
            <person name="Daum C."/>
            <person name="Ezra D."/>
            <person name="Gonzalez J."/>
            <person name="Henrissat B."/>
            <person name="Kuo A."/>
            <person name="Liang C."/>
            <person name="Lipzen A."/>
            <person name="Lutzoni F."/>
            <person name="Magnuson J."/>
            <person name="Mondo S."/>
            <person name="Nolan M."/>
            <person name="Ohm R."/>
            <person name="Pangilinan J."/>
            <person name="Park H.-J."/>
            <person name="Ramirez L."/>
            <person name="Alfaro M."/>
            <person name="Sun H."/>
            <person name="Tritt A."/>
            <person name="Yoshinaga Y."/>
            <person name="Zwiers L.-H."/>
            <person name="Turgeon B."/>
            <person name="Goodwin S."/>
            <person name="Spatafora J."/>
            <person name="Crous P."/>
            <person name="Grigoriev I."/>
        </authorList>
    </citation>
    <scope>NUCLEOTIDE SEQUENCE [LARGE SCALE GENOMIC DNA]</scope>
    <source>
        <strain evidence="2">CBS 304.66</strain>
    </source>
</reference>
<dbReference type="OrthoDB" id="5835829at2759"/>
<accession>A0A9P4NA92</accession>
<gene>
    <name evidence="1" type="ORF">CC78DRAFT_612471</name>
</gene>
<sequence>MNAVQDAYPNIYHAMNSLPEKLITLGIPEFEFPRSDLKTDVRYFGAFKKLVVRAVKGRRNYLSVSQGTVEVNPEDIILPTLEALKDYDDVLVTATLVVSEPEQVPNLMVPNNAQVAKFIPYDLLLPMTDLLISNGGYRAVQHCLRLGIPLVVSGLGQDKATTNSIVQWPDGRGCEGLDELKGRK</sequence>
<dbReference type="Proteomes" id="UP000800093">
    <property type="component" value="Unassembled WGS sequence"/>
</dbReference>
<protein>
    <submittedName>
        <fullName evidence="1">Uncharacterized protein</fullName>
    </submittedName>
</protein>
<comment type="caution">
    <text evidence="1">The sequence shown here is derived from an EMBL/GenBank/DDBJ whole genome shotgun (WGS) entry which is preliminary data.</text>
</comment>